<evidence type="ECO:0000313" key="2">
    <source>
        <dbReference type="Proteomes" id="UP000499080"/>
    </source>
</evidence>
<keyword evidence="2" id="KW-1185">Reference proteome</keyword>
<dbReference type="EMBL" id="BGPR01003441">
    <property type="protein sequence ID" value="GBM88195.1"/>
    <property type="molecule type" value="Genomic_DNA"/>
</dbReference>
<organism evidence="1 2">
    <name type="scientific">Araneus ventricosus</name>
    <name type="common">Orbweaver spider</name>
    <name type="synonym">Epeira ventricosa</name>
    <dbReference type="NCBI Taxonomy" id="182803"/>
    <lineage>
        <taxon>Eukaryota</taxon>
        <taxon>Metazoa</taxon>
        <taxon>Ecdysozoa</taxon>
        <taxon>Arthropoda</taxon>
        <taxon>Chelicerata</taxon>
        <taxon>Arachnida</taxon>
        <taxon>Araneae</taxon>
        <taxon>Araneomorphae</taxon>
        <taxon>Entelegynae</taxon>
        <taxon>Araneoidea</taxon>
        <taxon>Araneidae</taxon>
        <taxon>Araneus</taxon>
    </lineage>
</organism>
<name>A0A4Y2JE74_ARAVE</name>
<proteinExistence type="predicted"/>
<sequence>MVNPLITKAIETKGPQNTRTSELLYKDKGNSLSPSKTTMTAGIVRIVRKFPSSPHTSGIATLTKKACAAGVKSITLNEMGWKLQSDIRTFRTAIVFCLKGRMGRSHINRVKEGERERHEAHRTALP</sequence>
<dbReference type="AlphaFoldDB" id="A0A4Y2JE74"/>
<protein>
    <submittedName>
        <fullName evidence="1">Uncharacterized protein</fullName>
    </submittedName>
</protein>
<accession>A0A4Y2JE74</accession>
<reference evidence="1 2" key="1">
    <citation type="journal article" date="2019" name="Sci. Rep.">
        <title>Orb-weaving spider Araneus ventricosus genome elucidates the spidroin gene catalogue.</title>
        <authorList>
            <person name="Kono N."/>
            <person name="Nakamura H."/>
            <person name="Ohtoshi R."/>
            <person name="Moran D.A.P."/>
            <person name="Shinohara A."/>
            <person name="Yoshida Y."/>
            <person name="Fujiwara M."/>
            <person name="Mori M."/>
            <person name="Tomita M."/>
            <person name="Arakawa K."/>
        </authorList>
    </citation>
    <scope>NUCLEOTIDE SEQUENCE [LARGE SCALE GENOMIC DNA]</scope>
</reference>
<comment type="caution">
    <text evidence="1">The sequence shown here is derived from an EMBL/GenBank/DDBJ whole genome shotgun (WGS) entry which is preliminary data.</text>
</comment>
<dbReference type="Proteomes" id="UP000499080">
    <property type="component" value="Unassembled WGS sequence"/>
</dbReference>
<gene>
    <name evidence="1" type="ORF">AVEN_57951_1</name>
</gene>
<evidence type="ECO:0000313" key="1">
    <source>
        <dbReference type="EMBL" id="GBM88195.1"/>
    </source>
</evidence>